<evidence type="ECO:0000256" key="12">
    <source>
        <dbReference type="ARBA" id="ARBA00023065"/>
    </source>
</evidence>
<reference evidence="20" key="1">
    <citation type="submission" date="2017-02" db="EMBL/GenBank/DDBJ databases">
        <authorList>
            <person name="Varghese N."/>
            <person name="Submissions S."/>
        </authorList>
    </citation>
    <scope>NUCLEOTIDE SEQUENCE [LARGE SCALE GENOMIC DNA]</scope>
    <source>
        <strain evidence="20">DSM 3072</strain>
    </source>
</reference>
<dbReference type="GO" id="GO:0005886">
    <property type="term" value="C:plasma membrane"/>
    <property type="evidence" value="ECO:0007669"/>
    <property type="project" value="UniProtKB-SubCell"/>
</dbReference>
<evidence type="ECO:0000256" key="15">
    <source>
        <dbReference type="ARBA" id="ARBA00023201"/>
    </source>
</evidence>
<sequence>MSKLNKDSVLGTFVIIVTFCLVCSVLVSSAVVALDPFKAAAVANDRQVNILKVSGFEVKGSVAKTFKEHIESHLIDVETGSLADDVVPASQIEGYNFASLAKKPDSSVKIPKDRDVAGILSRAKYMPVYFAKDENGKVARVILPFYGQALWSTVYGYVALSPVDANTILGVTFYSHGETPGLGGEIDNPRWQALWVDKKLTNENGEYKFHIVKNAADKNHEIDALSGATLTSVGVDKTAAFWLGDAYKPFLEKLSKGEIIVNE</sequence>
<evidence type="ECO:0000256" key="16">
    <source>
        <dbReference type="HAMAP-Rule" id="MF_00427"/>
    </source>
</evidence>
<feature type="domain" description="FMN-binding" evidence="18">
    <location>
        <begin position="149"/>
        <end position="246"/>
    </location>
</feature>
<evidence type="ECO:0000256" key="4">
    <source>
        <dbReference type="ARBA" id="ARBA00022553"/>
    </source>
</evidence>
<evidence type="ECO:0000313" key="19">
    <source>
        <dbReference type="EMBL" id="SKA68957.1"/>
    </source>
</evidence>
<dbReference type="AlphaFoldDB" id="A0A1T4VVI3"/>
<dbReference type="NCBIfam" id="TIGR01938">
    <property type="entry name" value="nqrC"/>
    <property type="match status" value="1"/>
</dbReference>
<dbReference type="PIRSF" id="PIRSF009437">
    <property type="entry name" value="NQR-1_subunit_C"/>
    <property type="match status" value="1"/>
</dbReference>
<dbReference type="InterPro" id="IPR010204">
    <property type="entry name" value="NqrC"/>
</dbReference>
<keyword evidence="10 16" id="KW-0520">NAD</keyword>
<evidence type="ECO:0000256" key="5">
    <source>
        <dbReference type="ARBA" id="ARBA00022630"/>
    </source>
</evidence>
<dbReference type="Pfam" id="PF04205">
    <property type="entry name" value="FMN_bind"/>
    <property type="match status" value="1"/>
</dbReference>
<dbReference type="STRING" id="83771.SAMN02910357_00675"/>
<keyword evidence="13 16" id="KW-0830">Ubiquinone</keyword>
<dbReference type="PANTHER" id="PTHR37838">
    <property type="entry name" value="NA(+)-TRANSLOCATING NADH-QUINONE REDUCTASE SUBUNIT C"/>
    <property type="match status" value="1"/>
</dbReference>
<dbReference type="InterPro" id="IPR007329">
    <property type="entry name" value="FMN-bd"/>
</dbReference>
<evidence type="ECO:0000256" key="14">
    <source>
        <dbReference type="ARBA" id="ARBA00023136"/>
    </source>
</evidence>
<evidence type="ECO:0000256" key="8">
    <source>
        <dbReference type="ARBA" id="ARBA00022967"/>
    </source>
</evidence>
<evidence type="ECO:0000259" key="18">
    <source>
        <dbReference type="SMART" id="SM00900"/>
    </source>
</evidence>
<comment type="catalytic activity">
    <reaction evidence="16 17">
        <text>a ubiquinone + n Na(+)(in) + NADH + H(+) = a ubiquinol + n Na(+)(out) + NAD(+)</text>
        <dbReference type="Rhea" id="RHEA:47748"/>
        <dbReference type="Rhea" id="RHEA-COMP:9565"/>
        <dbReference type="Rhea" id="RHEA-COMP:9566"/>
        <dbReference type="ChEBI" id="CHEBI:15378"/>
        <dbReference type="ChEBI" id="CHEBI:16389"/>
        <dbReference type="ChEBI" id="CHEBI:17976"/>
        <dbReference type="ChEBI" id="CHEBI:29101"/>
        <dbReference type="ChEBI" id="CHEBI:57540"/>
        <dbReference type="ChEBI" id="CHEBI:57945"/>
        <dbReference type="EC" id="7.2.1.1"/>
    </reaction>
</comment>
<dbReference type="NCBIfam" id="NF003749">
    <property type="entry name" value="PRK05346.1-5"/>
    <property type="match status" value="1"/>
</dbReference>
<dbReference type="GO" id="GO:0006814">
    <property type="term" value="P:sodium ion transport"/>
    <property type="evidence" value="ECO:0007669"/>
    <property type="project" value="UniProtKB-UniRule"/>
</dbReference>
<dbReference type="Proteomes" id="UP000242432">
    <property type="component" value="Unassembled WGS sequence"/>
</dbReference>
<proteinExistence type="inferred from homology"/>
<feature type="modified residue" description="FMN phosphoryl threonine" evidence="16">
    <location>
        <position position="229"/>
    </location>
</feature>
<keyword evidence="14 16" id="KW-0472">Membrane</keyword>
<accession>A0A1T4VVI3</accession>
<comment type="cofactor">
    <cofactor evidence="16 17">
        <name>FMN</name>
        <dbReference type="ChEBI" id="CHEBI:58210"/>
    </cofactor>
</comment>
<dbReference type="PANTHER" id="PTHR37838:SF1">
    <property type="entry name" value="NA(+)-TRANSLOCATING NADH-QUINONE REDUCTASE SUBUNIT C"/>
    <property type="match status" value="1"/>
</dbReference>
<keyword evidence="2 16" id="KW-1003">Cell membrane</keyword>
<dbReference type="EC" id="7.2.1.1" evidence="16 17"/>
<gene>
    <name evidence="16" type="primary">nqrC</name>
    <name evidence="19" type="ORF">SAMN02745213_02135</name>
</gene>
<keyword evidence="20" id="KW-1185">Reference proteome</keyword>
<evidence type="ECO:0000256" key="3">
    <source>
        <dbReference type="ARBA" id="ARBA00022519"/>
    </source>
</evidence>
<keyword evidence="7 16" id="KW-0812">Transmembrane</keyword>
<evidence type="ECO:0000256" key="13">
    <source>
        <dbReference type="ARBA" id="ARBA00023075"/>
    </source>
</evidence>
<dbReference type="GO" id="GO:0010181">
    <property type="term" value="F:FMN binding"/>
    <property type="evidence" value="ECO:0007669"/>
    <property type="project" value="UniProtKB-UniRule"/>
</dbReference>
<organism evidence="19 20">
    <name type="scientific">Succinivibrio dextrinosolvens DSM 3072</name>
    <dbReference type="NCBI Taxonomy" id="1123324"/>
    <lineage>
        <taxon>Bacteria</taxon>
        <taxon>Pseudomonadati</taxon>
        <taxon>Pseudomonadota</taxon>
        <taxon>Gammaproteobacteria</taxon>
        <taxon>Aeromonadales</taxon>
        <taxon>Succinivibrionaceae</taxon>
        <taxon>Succinivibrio</taxon>
    </lineage>
</organism>
<keyword evidence="15 16" id="KW-0739">Sodium transport</keyword>
<keyword evidence="12 16" id="KW-0406">Ion transport</keyword>
<keyword evidence="5 16" id="KW-0285">Flavoprotein</keyword>
<keyword evidence="6 16" id="KW-0288">FMN</keyword>
<comment type="caution">
    <text evidence="16">Lacks conserved residue(s) required for the propagation of feature annotation.</text>
</comment>
<evidence type="ECO:0000256" key="2">
    <source>
        <dbReference type="ARBA" id="ARBA00022475"/>
    </source>
</evidence>
<name>A0A1T4VVI3_9GAMM</name>
<comment type="function">
    <text evidence="16">NQR complex catalyzes the reduction of ubiquinone-1 to ubiquinol by two successive reactions, coupled with the transport of Na(+) ions from the cytoplasm to the periplasm. NqrA to NqrE are probably involved in the second step, the conversion of ubisemiquinone to ubiquinol.</text>
</comment>
<evidence type="ECO:0000256" key="10">
    <source>
        <dbReference type="ARBA" id="ARBA00023027"/>
    </source>
</evidence>
<keyword evidence="3" id="KW-0997">Cell inner membrane</keyword>
<keyword evidence="9 16" id="KW-1133">Transmembrane helix</keyword>
<dbReference type="GO" id="GO:0016655">
    <property type="term" value="F:oxidoreductase activity, acting on NAD(P)H, quinone or similar compound as acceptor"/>
    <property type="evidence" value="ECO:0007669"/>
    <property type="project" value="UniProtKB-UniRule"/>
</dbReference>
<evidence type="ECO:0000256" key="9">
    <source>
        <dbReference type="ARBA" id="ARBA00022989"/>
    </source>
</evidence>
<dbReference type="EMBL" id="FUXX01000053">
    <property type="protein sequence ID" value="SKA68957.1"/>
    <property type="molecule type" value="Genomic_DNA"/>
</dbReference>
<evidence type="ECO:0000256" key="17">
    <source>
        <dbReference type="PIRNR" id="PIRNR009437"/>
    </source>
</evidence>
<dbReference type="HAMAP" id="MF_00427">
    <property type="entry name" value="NqrC"/>
    <property type="match status" value="1"/>
</dbReference>
<dbReference type="SMART" id="SM00900">
    <property type="entry name" value="FMN_bind"/>
    <property type="match status" value="1"/>
</dbReference>
<dbReference type="RefSeq" id="WP_078929444.1">
    <property type="nucleotide sequence ID" value="NZ_FUXX01000053.1"/>
</dbReference>
<comment type="subunit">
    <text evidence="16 17">Composed of six subunits; NqrA, NqrB, NqrC, NqrD, NqrE and NqrF.</text>
</comment>
<comment type="subcellular location">
    <subcellularLocation>
        <location evidence="16">Cell membrane</location>
        <topology evidence="16">Single-pass membrane protein</topology>
    </subcellularLocation>
</comment>
<evidence type="ECO:0000256" key="1">
    <source>
        <dbReference type="ARBA" id="ARBA00022448"/>
    </source>
</evidence>
<comment type="similarity">
    <text evidence="16 17">Belongs to the NqrC family.</text>
</comment>
<keyword evidence="4 16" id="KW-0597">Phosphoprotein</keyword>
<keyword evidence="11 16" id="KW-0915">Sodium</keyword>
<keyword evidence="8 16" id="KW-1278">Translocase</keyword>
<evidence type="ECO:0000313" key="20">
    <source>
        <dbReference type="Proteomes" id="UP000242432"/>
    </source>
</evidence>
<protein>
    <recommendedName>
        <fullName evidence="16 17">Na(+)-translocating NADH-quinone reductase subunit C</fullName>
        <shortName evidence="16 17">Na(+)-NQR subunit C</shortName>
        <shortName evidence="16 17">Na(+)-translocating NQR subunit C</shortName>
        <ecNumber evidence="16 17">7.2.1.1</ecNumber>
    </recommendedName>
    <alternativeName>
        <fullName evidence="16 17">NQR complex subunit C</fullName>
    </alternativeName>
    <alternativeName>
        <fullName evidence="16 17">NQR-1 subunit C</fullName>
    </alternativeName>
</protein>
<evidence type="ECO:0000256" key="11">
    <source>
        <dbReference type="ARBA" id="ARBA00023053"/>
    </source>
</evidence>
<evidence type="ECO:0000256" key="6">
    <source>
        <dbReference type="ARBA" id="ARBA00022643"/>
    </source>
</evidence>
<evidence type="ECO:0000256" key="7">
    <source>
        <dbReference type="ARBA" id="ARBA00022692"/>
    </source>
</evidence>
<keyword evidence="1 16" id="KW-0813">Transport</keyword>